<keyword evidence="1" id="KW-0732">Signal</keyword>
<protein>
    <submittedName>
        <fullName evidence="2">Uncharacterized protein</fullName>
    </submittedName>
</protein>
<keyword evidence="3" id="KW-1185">Reference proteome</keyword>
<proteinExistence type="predicted"/>
<dbReference type="AlphaFoldDB" id="A0A5N5WQP5"/>
<accession>A0A5N5WQP5</accession>
<dbReference type="EMBL" id="ML732291">
    <property type="protein sequence ID" value="KAB8070806.1"/>
    <property type="molecule type" value="Genomic_DNA"/>
</dbReference>
<dbReference type="Proteomes" id="UP000326565">
    <property type="component" value="Unassembled WGS sequence"/>
</dbReference>
<feature type="chain" id="PRO_5024880464" evidence="1">
    <location>
        <begin position="21"/>
        <end position="78"/>
    </location>
</feature>
<gene>
    <name evidence="2" type="ORF">BDV29DRAFT_180243</name>
</gene>
<sequence length="78" mass="8729">MQITSLLAAAIALSTSGVLGEKVKIAFTSSGKHENREIDAEKLQKLEHPDYLTDIQNTDNCVLWRKVDKHGLCFRFAL</sequence>
<name>A0A5N5WQP5_9EURO</name>
<evidence type="ECO:0000256" key="1">
    <source>
        <dbReference type="SAM" id="SignalP"/>
    </source>
</evidence>
<feature type="signal peptide" evidence="1">
    <location>
        <begin position="1"/>
        <end position="20"/>
    </location>
</feature>
<evidence type="ECO:0000313" key="3">
    <source>
        <dbReference type="Proteomes" id="UP000326565"/>
    </source>
</evidence>
<reference evidence="2 3" key="1">
    <citation type="submission" date="2019-04" db="EMBL/GenBank/DDBJ databases">
        <title>Friends and foes A comparative genomics study of 23 Aspergillus species from section Flavi.</title>
        <authorList>
            <consortium name="DOE Joint Genome Institute"/>
            <person name="Kjaerbolling I."/>
            <person name="Vesth T."/>
            <person name="Frisvad J.C."/>
            <person name="Nybo J.L."/>
            <person name="Theobald S."/>
            <person name="Kildgaard S."/>
            <person name="Isbrandt T."/>
            <person name="Kuo A."/>
            <person name="Sato A."/>
            <person name="Lyhne E.K."/>
            <person name="Kogle M.E."/>
            <person name="Wiebenga A."/>
            <person name="Kun R.S."/>
            <person name="Lubbers R.J."/>
            <person name="Makela M.R."/>
            <person name="Barry K."/>
            <person name="Chovatia M."/>
            <person name="Clum A."/>
            <person name="Daum C."/>
            <person name="Haridas S."/>
            <person name="He G."/>
            <person name="LaButti K."/>
            <person name="Lipzen A."/>
            <person name="Mondo S."/>
            <person name="Riley R."/>
            <person name="Salamov A."/>
            <person name="Simmons B.A."/>
            <person name="Magnuson J.K."/>
            <person name="Henrissat B."/>
            <person name="Mortensen U.H."/>
            <person name="Larsen T.O."/>
            <person name="Devries R.P."/>
            <person name="Grigoriev I.V."/>
            <person name="Machida M."/>
            <person name="Baker S.E."/>
            <person name="Andersen M.R."/>
        </authorList>
    </citation>
    <scope>NUCLEOTIDE SEQUENCE [LARGE SCALE GENOMIC DNA]</scope>
    <source>
        <strain evidence="2 3">CBS 151.66</strain>
    </source>
</reference>
<dbReference type="OrthoDB" id="4469100at2759"/>
<evidence type="ECO:0000313" key="2">
    <source>
        <dbReference type="EMBL" id="KAB8070806.1"/>
    </source>
</evidence>
<organism evidence="2 3">
    <name type="scientific">Aspergillus leporis</name>
    <dbReference type="NCBI Taxonomy" id="41062"/>
    <lineage>
        <taxon>Eukaryota</taxon>
        <taxon>Fungi</taxon>
        <taxon>Dikarya</taxon>
        <taxon>Ascomycota</taxon>
        <taxon>Pezizomycotina</taxon>
        <taxon>Eurotiomycetes</taxon>
        <taxon>Eurotiomycetidae</taxon>
        <taxon>Eurotiales</taxon>
        <taxon>Aspergillaceae</taxon>
        <taxon>Aspergillus</taxon>
        <taxon>Aspergillus subgen. Circumdati</taxon>
    </lineage>
</organism>